<evidence type="ECO:0000313" key="4">
    <source>
        <dbReference type="Proteomes" id="UP000612808"/>
    </source>
</evidence>
<dbReference type="InterPro" id="IPR013196">
    <property type="entry name" value="HTH_11"/>
</dbReference>
<comment type="caution">
    <text evidence="3">The sequence shown here is derived from an EMBL/GenBank/DDBJ whole genome shotgun (WGS) entry which is preliminary data.</text>
</comment>
<keyword evidence="4" id="KW-1185">Reference proteome</keyword>
<dbReference type="InterPro" id="IPR036388">
    <property type="entry name" value="WH-like_DNA-bd_sf"/>
</dbReference>
<feature type="domain" description="WYL" evidence="2">
    <location>
        <begin position="142"/>
        <end position="205"/>
    </location>
</feature>
<dbReference type="EMBL" id="BOMB01000012">
    <property type="protein sequence ID" value="GID11201.1"/>
    <property type="molecule type" value="Genomic_DNA"/>
</dbReference>
<dbReference type="Pfam" id="PF08279">
    <property type="entry name" value="HTH_11"/>
    <property type="match status" value="1"/>
</dbReference>
<evidence type="ECO:0000259" key="1">
    <source>
        <dbReference type="Pfam" id="PF08279"/>
    </source>
</evidence>
<dbReference type="InterPro" id="IPR026881">
    <property type="entry name" value="WYL_dom"/>
</dbReference>
<evidence type="ECO:0000313" key="3">
    <source>
        <dbReference type="EMBL" id="GID11201.1"/>
    </source>
</evidence>
<protein>
    <submittedName>
        <fullName evidence="3">Transcriptional regulator</fullName>
    </submittedName>
</protein>
<name>A0A8J3IWD3_9ACTN</name>
<reference evidence="3" key="1">
    <citation type="submission" date="2021-01" db="EMBL/GenBank/DDBJ databases">
        <title>Whole genome shotgun sequence of Actinocatenispora rupis NBRC 107355.</title>
        <authorList>
            <person name="Komaki H."/>
            <person name="Tamura T."/>
        </authorList>
    </citation>
    <scope>NUCLEOTIDE SEQUENCE</scope>
    <source>
        <strain evidence="3">NBRC 107355</strain>
    </source>
</reference>
<accession>A0A8J3IWD3</accession>
<proteinExistence type="predicted"/>
<evidence type="ECO:0000259" key="2">
    <source>
        <dbReference type="Pfam" id="PF13280"/>
    </source>
</evidence>
<dbReference type="PROSITE" id="PS52050">
    <property type="entry name" value="WYL"/>
    <property type="match status" value="1"/>
</dbReference>
<dbReference type="Proteomes" id="UP000612808">
    <property type="component" value="Unassembled WGS sequence"/>
</dbReference>
<dbReference type="RefSeq" id="WP_203657115.1">
    <property type="nucleotide sequence ID" value="NZ_BAAAZM010000032.1"/>
</dbReference>
<organism evidence="3 4">
    <name type="scientific">Actinocatenispora rupis</name>
    <dbReference type="NCBI Taxonomy" id="519421"/>
    <lineage>
        <taxon>Bacteria</taxon>
        <taxon>Bacillati</taxon>
        <taxon>Actinomycetota</taxon>
        <taxon>Actinomycetes</taxon>
        <taxon>Micromonosporales</taxon>
        <taxon>Micromonosporaceae</taxon>
        <taxon>Actinocatenispora</taxon>
    </lineage>
</organism>
<dbReference type="PANTHER" id="PTHR34580:SF1">
    <property type="entry name" value="PROTEIN PAFC"/>
    <property type="match status" value="1"/>
</dbReference>
<dbReference type="Pfam" id="PF13280">
    <property type="entry name" value="WYL"/>
    <property type="match status" value="1"/>
</dbReference>
<feature type="domain" description="Helix-turn-helix type 11" evidence="1">
    <location>
        <begin position="6"/>
        <end position="60"/>
    </location>
</feature>
<sequence>MNRTERLHALVDELRAAAPSPRTTRQLAERFAVSVRTIERDTAALAASGVPVYAVPGPEGGFAVDATARDLPPMSVTPEEAVALAVALSRLAGTPFQQAADGVLDKLRARYPGVTGAAAEAVAAHAGIEVETAGQFPAVPVVLQEALTAERVLDLDYADRRGRLSHRTVEPIGFVGAREHWLLLAWCRLRHDVRAFRIDRIRHARLGTEHVPARRDLPALDIPEQVVRRLSAV</sequence>
<gene>
    <name evidence="3" type="ORF">Aru02nite_20900</name>
</gene>
<dbReference type="PANTHER" id="PTHR34580">
    <property type="match status" value="1"/>
</dbReference>
<dbReference type="SUPFAM" id="SSF46785">
    <property type="entry name" value="Winged helix' DNA-binding domain"/>
    <property type="match status" value="1"/>
</dbReference>
<dbReference type="AlphaFoldDB" id="A0A8J3IWD3"/>
<dbReference type="InterPro" id="IPR051534">
    <property type="entry name" value="CBASS_pafABC_assoc_protein"/>
</dbReference>
<dbReference type="Gene3D" id="1.10.10.10">
    <property type="entry name" value="Winged helix-like DNA-binding domain superfamily/Winged helix DNA-binding domain"/>
    <property type="match status" value="1"/>
</dbReference>
<dbReference type="InterPro" id="IPR036390">
    <property type="entry name" value="WH_DNA-bd_sf"/>
</dbReference>